<feature type="compositionally biased region" description="Polar residues" evidence="1">
    <location>
        <begin position="31"/>
        <end position="47"/>
    </location>
</feature>
<feature type="region of interest" description="Disordered" evidence="1">
    <location>
        <begin position="31"/>
        <end position="64"/>
    </location>
</feature>
<dbReference type="Proteomes" id="UP000275663">
    <property type="component" value="Chromosome"/>
</dbReference>
<proteinExistence type="predicted"/>
<gene>
    <name evidence="2" type="ORF">EJN92_06505</name>
</gene>
<evidence type="ECO:0000313" key="3">
    <source>
        <dbReference type="Proteomes" id="UP000275663"/>
    </source>
</evidence>
<dbReference type="KEGG" id="upv:EJN92_06505"/>
<organism evidence="2 3">
    <name type="scientific">Undibacterium parvum</name>
    <dbReference type="NCBI Taxonomy" id="401471"/>
    <lineage>
        <taxon>Bacteria</taxon>
        <taxon>Pseudomonadati</taxon>
        <taxon>Pseudomonadota</taxon>
        <taxon>Betaproteobacteria</taxon>
        <taxon>Burkholderiales</taxon>
        <taxon>Oxalobacteraceae</taxon>
        <taxon>Undibacterium</taxon>
    </lineage>
</organism>
<accession>A0A3Q9BPN6</accession>
<protein>
    <submittedName>
        <fullName evidence="2">Uncharacterized protein</fullName>
    </submittedName>
</protein>
<dbReference type="EMBL" id="CP034464">
    <property type="protein sequence ID" value="AZP11675.1"/>
    <property type="molecule type" value="Genomic_DNA"/>
</dbReference>
<evidence type="ECO:0000256" key="1">
    <source>
        <dbReference type="SAM" id="MobiDB-lite"/>
    </source>
</evidence>
<dbReference type="RefSeq" id="WP_126127060.1">
    <property type="nucleotide sequence ID" value="NZ_CP034464.1"/>
</dbReference>
<dbReference type="OrthoDB" id="8707008at2"/>
<evidence type="ECO:0000313" key="2">
    <source>
        <dbReference type="EMBL" id="AZP11675.1"/>
    </source>
</evidence>
<name>A0A3Q9BPN6_9BURK</name>
<keyword evidence="3" id="KW-1185">Reference proteome</keyword>
<reference evidence="2 3" key="1">
    <citation type="journal article" date="2011" name="Int. J. Syst. Evol. Microbiol.">
        <title>Description of Undibacterium oligocarboniphilum sp. nov., isolated from purified water, and Undibacterium pigrum strain CCUG 49012 as the type strain of Undibacterium parvum sp. nov., and emended descriptions of the genus Undibacterium and the species Undibacterium pigrum.</title>
        <authorList>
            <person name="Eder W."/>
            <person name="Wanner G."/>
            <person name="Ludwig W."/>
            <person name="Busse H.J."/>
            <person name="Ziemke-Kageler F."/>
            <person name="Lang E."/>
        </authorList>
    </citation>
    <scope>NUCLEOTIDE SEQUENCE [LARGE SCALE GENOMIC DNA]</scope>
    <source>
        <strain evidence="2 3">DSM 23061</strain>
    </source>
</reference>
<dbReference type="AlphaFoldDB" id="A0A3Q9BPN6"/>
<sequence>MAKKTLSTRQKLVFRLTPSLSKPRNLVAITAQKSGAGSHQKSVSSLRQAGKRALKKTPIEVEPD</sequence>